<dbReference type="GO" id="GO:0015035">
    <property type="term" value="F:protein-disulfide reductase activity"/>
    <property type="evidence" value="ECO:0007669"/>
    <property type="project" value="InterPro"/>
</dbReference>
<organism evidence="1 2">
    <name type="scientific">Salinimonas iocasae</name>
    <dbReference type="NCBI Taxonomy" id="2572577"/>
    <lineage>
        <taxon>Bacteria</taxon>
        <taxon>Pseudomonadati</taxon>
        <taxon>Pseudomonadota</taxon>
        <taxon>Gammaproteobacteria</taxon>
        <taxon>Alteromonadales</taxon>
        <taxon>Alteromonadaceae</taxon>
        <taxon>Alteromonas/Salinimonas group</taxon>
        <taxon>Salinimonas</taxon>
    </lineage>
</organism>
<name>A0A5B7Y9N4_9ALTE</name>
<dbReference type="InterPro" id="IPR044691">
    <property type="entry name" value="DCC1_Trx"/>
</dbReference>
<protein>
    <submittedName>
        <fullName evidence="1">DUF393 domain-containing protein</fullName>
    </submittedName>
</protein>
<dbReference type="PANTHER" id="PTHR34290:SF2">
    <property type="entry name" value="OS04G0668800 PROTEIN"/>
    <property type="match status" value="1"/>
</dbReference>
<gene>
    <name evidence="1" type="ORF">FBQ74_02925</name>
</gene>
<dbReference type="Pfam" id="PF04134">
    <property type="entry name" value="DCC1-like"/>
    <property type="match status" value="1"/>
</dbReference>
<dbReference type="KEGG" id="salk:FBQ74_02925"/>
<accession>A0A5B7Y9N4</accession>
<sequence length="127" mass="15022">MIIFYDGHCPLCRAEMRHLRNHDDDNIIQYEDIQQEDFSERYPDLNWDDLNNRIHVKLPDGTFLEGLDATHAAWKKVGKGWLYAPLRWPVVRHVADKAYLAFAKHRYKISYWLTGQKRGPECGGKHE</sequence>
<evidence type="ECO:0000313" key="1">
    <source>
        <dbReference type="EMBL" id="QCZ92487.1"/>
    </source>
</evidence>
<dbReference type="AlphaFoldDB" id="A0A5B7Y9N4"/>
<proteinExistence type="predicted"/>
<dbReference type="InterPro" id="IPR007263">
    <property type="entry name" value="DCC1-like"/>
</dbReference>
<evidence type="ECO:0000313" key="2">
    <source>
        <dbReference type="Proteomes" id="UP000304912"/>
    </source>
</evidence>
<reference evidence="1 2" key="1">
    <citation type="submission" date="2019-04" db="EMBL/GenBank/DDBJ databases">
        <title>Salinimonas iocasae sp. nov., a halophilic bacterium isolated from the outer tube casing of tubeworms in Okinawa Trough.</title>
        <authorList>
            <person name="Zhang H."/>
            <person name="Wang H."/>
            <person name="Li C."/>
        </authorList>
    </citation>
    <scope>NUCLEOTIDE SEQUENCE [LARGE SCALE GENOMIC DNA]</scope>
    <source>
        <strain evidence="1 2">KX18D6</strain>
    </source>
</reference>
<dbReference type="EMBL" id="CP039852">
    <property type="protein sequence ID" value="QCZ92487.1"/>
    <property type="molecule type" value="Genomic_DNA"/>
</dbReference>
<dbReference type="OrthoDB" id="5294764at2"/>
<dbReference type="Proteomes" id="UP000304912">
    <property type="component" value="Chromosome"/>
</dbReference>
<dbReference type="PANTHER" id="PTHR34290">
    <property type="entry name" value="SI:CH73-390P7.2"/>
    <property type="match status" value="1"/>
</dbReference>
<dbReference type="RefSeq" id="WP_139755240.1">
    <property type="nucleotide sequence ID" value="NZ_CP039852.1"/>
</dbReference>
<keyword evidence="2" id="KW-1185">Reference proteome</keyword>